<comment type="similarity">
    <text evidence="2 8">Belongs to the short-chain dehydrogenases/reductases (SDR) family. FabI subfamily.</text>
</comment>
<dbReference type="InterPro" id="IPR036291">
    <property type="entry name" value="NAD(P)-bd_dom_sf"/>
</dbReference>
<comment type="pathway">
    <text evidence="1">Lipid metabolism; fatty acid biosynthesis.</text>
</comment>
<proteinExistence type="inferred from homology"/>
<evidence type="ECO:0000256" key="7">
    <source>
        <dbReference type="ARBA" id="ARBA00023160"/>
    </source>
</evidence>
<dbReference type="EC" id="1.3.1.9" evidence="8"/>
<keyword evidence="10" id="KW-1185">Reference proteome</keyword>
<evidence type="ECO:0000256" key="1">
    <source>
        <dbReference type="ARBA" id="ARBA00005194"/>
    </source>
</evidence>
<dbReference type="PANTHER" id="PTHR43159:SF2">
    <property type="entry name" value="ENOYL-[ACYL-CARRIER-PROTEIN] REDUCTASE [NADH], CHLOROPLASTIC"/>
    <property type="match status" value="1"/>
</dbReference>
<keyword evidence="8" id="KW-0520">NAD</keyword>
<evidence type="ECO:0000256" key="8">
    <source>
        <dbReference type="PIRNR" id="PIRNR000094"/>
    </source>
</evidence>
<reference evidence="9" key="1">
    <citation type="submission" date="2021-12" db="EMBL/GenBank/DDBJ databases">
        <authorList>
            <person name="Rodrigo-Torres L."/>
            <person name="Arahal R. D."/>
            <person name="Lucena T."/>
        </authorList>
    </citation>
    <scope>NUCLEOTIDE SEQUENCE</scope>
    <source>
        <strain evidence="9">CECT 8858</strain>
    </source>
</reference>
<evidence type="ECO:0000313" key="10">
    <source>
        <dbReference type="Proteomes" id="UP000837932"/>
    </source>
</evidence>
<keyword evidence="5 8" id="KW-0560">Oxidoreductase</keyword>
<dbReference type="InterPro" id="IPR002347">
    <property type="entry name" value="SDR_fam"/>
</dbReference>
<dbReference type="RefSeq" id="WP_238807473.1">
    <property type="nucleotide sequence ID" value="NZ_CAKLPY010000002.1"/>
</dbReference>
<gene>
    <name evidence="9" type="primary">fabI</name>
    <name evidence="9" type="ORF">EMA8858_03062</name>
</gene>
<keyword evidence="7 8" id="KW-0275">Fatty acid biosynthesis</keyword>
<dbReference type="GO" id="GO:0004318">
    <property type="term" value="F:enoyl-[acyl-carrier-protein] reductase (NADH) activity"/>
    <property type="evidence" value="ECO:0007669"/>
    <property type="project" value="UniProtKB-EC"/>
</dbReference>
<name>A0ABN8EV76_9BACT</name>
<dbReference type="Gene3D" id="3.40.50.720">
    <property type="entry name" value="NAD(P)-binding Rossmann-like Domain"/>
    <property type="match status" value="1"/>
</dbReference>
<accession>A0ABN8EV76</accession>
<comment type="caution">
    <text evidence="9">The sequence shown here is derived from an EMBL/GenBank/DDBJ whole genome shotgun (WGS) entry which is preliminary data.</text>
</comment>
<evidence type="ECO:0000256" key="3">
    <source>
        <dbReference type="ARBA" id="ARBA00022516"/>
    </source>
</evidence>
<keyword evidence="4" id="KW-0276">Fatty acid metabolism</keyword>
<keyword evidence="3 8" id="KW-0444">Lipid biosynthesis</keyword>
<dbReference type="InterPro" id="IPR014358">
    <property type="entry name" value="Enoyl-ACP_Rdtase_NADH"/>
</dbReference>
<evidence type="ECO:0000256" key="2">
    <source>
        <dbReference type="ARBA" id="ARBA00009233"/>
    </source>
</evidence>
<dbReference type="PIRSF" id="PIRSF000094">
    <property type="entry name" value="Enoyl-ACP_rdct"/>
    <property type="match status" value="1"/>
</dbReference>
<keyword evidence="6" id="KW-0443">Lipid metabolism</keyword>
<comment type="catalytic activity">
    <reaction evidence="8">
        <text>a 2,3-saturated acyl-[ACP] + NAD(+) = a (2E)-enoyl-[ACP] + NADH + H(+)</text>
        <dbReference type="Rhea" id="RHEA:10240"/>
        <dbReference type="Rhea" id="RHEA-COMP:9925"/>
        <dbReference type="Rhea" id="RHEA-COMP:9926"/>
        <dbReference type="ChEBI" id="CHEBI:15378"/>
        <dbReference type="ChEBI" id="CHEBI:57540"/>
        <dbReference type="ChEBI" id="CHEBI:57945"/>
        <dbReference type="ChEBI" id="CHEBI:78784"/>
        <dbReference type="ChEBI" id="CHEBI:78785"/>
        <dbReference type="EC" id="1.3.1.9"/>
    </reaction>
</comment>
<dbReference type="PANTHER" id="PTHR43159">
    <property type="entry name" value="ENOYL-[ACYL-CARRIER-PROTEIN] REDUCTASE"/>
    <property type="match status" value="1"/>
</dbReference>
<dbReference type="EMBL" id="CAKLPY010000002">
    <property type="protein sequence ID" value="CAH0996927.1"/>
    <property type="molecule type" value="Genomic_DNA"/>
</dbReference>
<dbReference type="SUPFAM" id="SSF51735">
    <property type="entry name" value="NAD(P)-binding Rossmann-fold domains"/>
    <property type="match status" value="1"/>
</dbReference>
<evidence type="ECO:0000313" key="9">
    <source>
        <dbReference type="EMBL" id="CAH0996927.1"/>
    </source>
</evidence>
<dbReference type="Proteomes" id="UP000837932">
    <property type="component" value="Unassembled WGS sequence"/>
</dbReference>
<evidence type="ECO:0000256" key="5">
    <source>
        <dbReference type="ARBA" id="ARBA00023002"/>
    </source>
</evidence>
<organism evidence="9 10">
    <name type="scientific">Emticicia aquatica</name>
    <dbReference type="NCBI Taxonomy" id="1681835"/>
    <lineage>
        <taxon>Bacteria</taxon>
        <taxon>Pseudomonadati</taxon>
        <taxon>Bacteroidota</taxon>
        <taxon>Cytophagia</taxon>
        <taxon>Cytophagales</taxon>
        <taxon>Leadbetterellaceae</taxon>
        <taxon>Emticicia</taxon>
    </lineage>
</organism>
<protein>
    <recommendedName>
        <fullName evidence="8">Enoyl-[acyl-carrier-protein] reductase [NADH]</fullName>
        <ecNumber evidence="8">1.3.1.9</ecNumber>
    </recommendedName>
</protein>
<dbReference type="Pfam" id="PF13561">
    <property type="entry name" value="adh_short_C2"/>
    <property type="match status" value="1"/>
</dbReference>
<sequence>MAYGLLKGKTGIISGALNEKSIAWKVALRAKEEGAKIVLTNAPIAMRMGEINKLAEICEAPIIAADATSVEDIENLYIKSMESFGGKVDFVLHSIGMSPNIRKGKAYGDLNYDWFLKSVDISALSFHKFLQTAEKLDAINEWGSVVGLSYMAAQRTFPFYTDMAEAKAMLESIARSYGYRYGKLKKVRVNTVSQSPTETSAGSGIGGFDKFFDFADKIAPLGNASADSCADYVVTLFSDLTRMVTMQNLFHDGGFVNTGISEDVMALMEK</sequence>
<evidence type="ECO:0000256" key="6">
    <source>
        <dbReference type="ARBA" id="ARBA00023098"/>
    </source>
</evidence>
<evidence type="ECO:0000256" key="4">
    <source>
        <dbReference type="ARBA" id="ARBA00022832"/>
    </source>
</evidence>